<dbReference type="Gene3D" id="1.50.10.100">
    <property type="entry name" value="Chondroitin AC/alginate lyase"/>
    <property type="match status" value="1"/>
</dbReference>
<reference evidence="4 5" key="1">
    <citation type="submission" date="2022-04" db="EMBL/GenBank/DDBJ databases">
        <title>Gracilibacillus sp. isolated from saltern.</title>
        <authorList>
            <person name="Won M."/>
            <person name="Lee C.-M."/>
            <person name="Woen H.-Y."/>
            <person name="Kwon S.-W."/>
        </authorList>
    </citation>
    <scope>NUCLEOTIDE SEQUENCE [LARGE SCALE GENOMIC DNA]</scope>
    <source>
        <strain evidence="4 5">SSPM10-3</strain>
    </source>
</reference>
<dbReference type="EMBL" id="CP095071">
    <property type="protein sequence ID" value="UOQ86922.1"/>
    <property type="molecule type" value="Genomic_DNA"/>
</dbReference>
<dbReference type="Proteomes" id="UP000831537">
    <property type="component" value="Chromosome"/>
</dbReference>
<dbReference type="InterPro" id="IPR008929">
    <property type="entry name" value="Chondroitin_lyas"/>
</dbReference>
<accession>A0ABY4GRC6</accession>
<keyword evidence="5" id="KW-1185">Reference proteome</keyword>
<evidence type="ECO:0000259" key="3">
    <source>
        <dbReference type="Pfam" id="PF05426"/>
    </source>
</evidence>
<evidence type="ECO:0000256" key="2">
    <source>
        <dbReference type="ARBA" id="ARBA00023239"/>
    </source>
</evidence>
<gene>
    <name evidence="4" type="ORF">MUN87_08575</name>
</gene>
<sequence>MLKSDQKSNNVWSPSYMNWIMTKANKSINKRPVHITDSIADKSMGNKHDYYSNADYWWPNQDTENGLPYVKRDGESNPQVFSDHRKILRSMRTHVANLTAGYLVSGEEKYAEKAVLFLKEFFLDEETKMNAHLEYAQAIPGICEGRGIGIIDTLHLIDVPQAIQSLQQSAAMSPRIREGLKEWFSDYLHWMNTHPNGIEEKNAKNNHSVCWYVQVASFAIFTENQKMLGYCRQQYKTVLLPDQMAQDGSFPHELARTKPYSYSIFVLDNMVTLCHILSTPDQNLWEYQLKDGRGIKRGIEFLYPFLKDKKAWPYSKDIKHFASWPTRIPFLLFAGVAFNEKKYLDLWNKLELESSNLEVRRNIAIRQPVLWF</sequence>
<keyword evidence="2 4" id="KW-0456">Lyase</keyword>
<dbReference type="InterPro" id="IPR008397">
    <property type="entry name" value="Alginate_lyase_dom"/>
</dbReference>
<dbReference type="RefSeq" id="WP_244747308.1">
    <property type="nucleotide sequence ID" value="NZ_CP095071.1"/>
</dbReference>
<organism evidence="4 5">
    <name type="scientific">Gracilibacillus salinarum</name>
    <dbReference type="NCBI Taxonomy" id="2932255"/>
    <lineage>
        <taxon>Bacteria</taxon>
        <taxon>Bacillati</taxon>
        <taxon>Bacillota</taxon>
        <taxon>Bacilli</taxon>
        <taxon>Bacillales</taxon>
        <taxon>Bacillaceae</taxon>
        <taxon>Gracilibacillus</taxon>
    </lineage>
</organism>
<keyword evidence="1" id="KW-0732">Signal</keyword>
<evidence type="ECO:0000313" key="4">
    <source>
        <dbReference type="EMBL" id="UOQ86922.1"/>
    </source>
</evidence>
<dbReference type="Pfam" id="PF05426">
    <property type="entry name" value="Alginate_lyase"/>
    <property type="match status" value="1"/>
</dbReference>
<feature type="domain" description="Alginate lyase" evidence="3">
    <location>
        <begin position="41"/>
        <end position="312"/>
    </location>
</feature>
<dbReference type="SUPFAM" id="SSF48230">
    <property type="entry name" value="Chondroitin AC/alginate lyase"/>
    <property type="match status" value="1"/>
</dbReference>
<proteinExistence type="predicted"/>
<evidence type="ECO:0000256" key="1">
    <source>
        <dbReference type="ARBA" id="ARBA00022729"/>
    </source>
</evidence>
<name>A0ABY4GRC6_9BACI</name>
<dbReference type="GO" id="GO:0016829">
    <property type="term" value="F:lyase activity"/>
    <property type="evidence" value="ECO:0007669"/>
    <property type="project" value="UniProtKB-KW"/>
</dbReference>
<protein>
    <submittedName>
        <fullName evidence="4">Alginate lyase family protein</fullName>
    </submittedName>
</protein>
<evidence type="ECO:0000313" key="5">
    <source>
        <dbReference type="Proteomes" id="UP000831537"/>
    </source>
</evidence>